<dbReference type="EMBL" id="MU007102">
    <property type="protein sequence ID" value="KAF2421098.1"/>
    <property type="molecule type" value="Genomic_DNA"/>
</dbReference>
<evidence type="ECO:0000313" key="3">
    <source>
        <dbReference type="Proteomes" id="UP000800235"/>
    </source>
</evidence>
<evidence type="ECO:0000256" key="1">
    <source>
        <dbReference type="SAM" id="SignalP"/>
    </source>
</evidence>
<dbReference type="AlphaFoldDB" id="A0A9P4NGS9"/>
<gene>
    <name evidence="2" type="ORF">EJ08DRAFT_727737</name>
</gene>
<organism evidence="2 3">
    <name type="scientific">Tothia fuscella</name>
    <dbReference type="NCBI Taxonomy" id="1048955"/>
    <lineage>
        <taxon>Eukaryota</taxon>
        <taxon>Fungi</taxon>
        <taxon>Dikarya</taxon>
        <taxon>Ascomycota</taxon>
        <taxon>Pezizomycotina</taxon>
        <taxon>Dothideomycetes</taxon>
        <taxon>Pleosporomycetidae</taxon>
        <taxon>Venturiales</taxon>
        <taxon>Cylindrosympodiaceae</taxon>
        <taxon>Tothia</taxon>
    </lineage>
</organism>
<keyword evidence="1" id="KW-0732">Signal</keyword>
<proteinExistence type="predicted"/>
<name>A0A9P4NGS9_9PEZI</name>
<comment type="caution">
    <text evidence="2">The sequence shown here is derived from an EMBL/GenBank/DDBJ whole genome shotgun (WGS) entry which is preliminary data.</text>
</comment>
<feature type="chain" id="PRO_5040448011" evidence="1">
    <location>
        <begin position="18"/>
        <end position="305"/>
    </location>
</feature>
<dbReference type="Proteomes" id="UP000800235">
    <property type="component" value="Unassembled WGS sequence"/>
</dbReference>
<protein>
    <submittedName>
        <fullName evidence="2">Uncharacterized protein</fullName>
    </submittedName>
</protein>
<accession>A0A9P4NGS9</accession>
<reference evidence="2" key="1">
    <citation type="journal article" date="2020" name="Stud. Mycol.">
        <title>101 Dothideomycetes genomes: a test case for predicting lifestyles and emergence of pathogens.</title>
        <authorList>
            <person name="Haridas S."/>
            <person name="Albert R."/>
            <person name="Binder M."/>
            <person name="Bloem J."/>
            <person name="Labutti K."/>
            <person name="Salamov A."/>
            <person name="Andreopoulos B."/>
            <person name="Baker S."/>
            <person name="Barry K."/>
            <person name="Bills G."/>
            <person name="Bluhm B."/>
            <person name="Cannon C."/>
            <person name="Castanera R."/>
            <person name="Culley D."/>
            <person name="Daum C."/>
            <person name="Ezra D."/>
            <person name="Gonzalez J."/>
            <person name="Henrissat B."/>
            <person name="Kuo A."/>
            <person name="Liang C."/>
            <person name="Lipzen A."/>
            <person name="Lutzoni F."/>
            <person name="Magnuson J."/>
            <person name="Mondo S."/>
            <person name="Nolan M."/>
            <person name="Ohm R."/>
            <person name="Pangilinan J."/>
            <person name="Park H.-J."/>
            <person name="Ramirez L."/>
            <person name="Alfaro M."/>
            <person name="Sun H."/>
            <person name="Tritt A."/>
            <person name="Yoshinaga Y."/>
            <person name="Zwiers L.-H."/>
            <person name="Turgeon B."/>
            <person name="Goodwin S."/>
            <person name="Spatafora J."/>
            <person name="Crous P."/>
            <person name="Grigoriev I."/>
        </authorList>
    </citation>
    <scope>NUCLEOTIDE SEQUENCE</scope>
    <source>
        <strain evidence="2">CBS 130266</strain>
    </source>
</reference>
<evidence type="ECO:0000313" key="2">
    <source>
        <dbReference type="EMBL" id="KAF2421098.1"/>
    </source>
</evidence>
<sequence length="305" mass="33509">MSFRSVAILLGLVLASANPIKDNGPIMDRTVAPKGYKIQFVGHSFHVFLPTPLANLAKEAKIEGHETLNFDMLPASYPEQHWAKMQRGQGVVKQNLQGTAELLTLSTREVAPDPAIAQFADFAYQNNQNIKVMVQETWLPVAANDAEGCTPARVGPGVRDERLTFCPLRDTATLPQLQATVSDWSQPIAKMLRTQLTGLNAKYKSNVTSLVPVWNGVLELRMLIVKGDVPGVAKQSSLFMDALGHPQQPLQDFVTYMWFACMYGVSPVGMKALSTNAAQAKVLQELAWRHAQEESLRNAVLQVAS</sequence>
<feature type="signal peptide" evidence="1">
    <location>
        <begin position="1"/>
        <end position="17"/>
    </location>
</feature>
<keyword evidence="3" id="KW-1185">Reference proteome</keyword>